<proteinExistence type="predicted"/>
<feature type="transmembrane region" description="Helical" evidence="1">
    <location>
        <begin position="12"/>
        <end position="32"/>
    </location>
</feature>
<accession>A0A1I7A9X1</accession>
<organism evidence="3 4">
    <name type="scientific">Actinopolyspora righensis</name>
    <dbReference type="NCBI Taxonomy" id="995060"/>
    <lineage>
        <taxon>Bacteria</taxon>
        <taxon>Bacillati</taxon>
        <taxon>Actinomycetota</taxon>
        <taxon>Actinomycetes</taxon>
        <taxon>Actinopolysporales</taxon>
        <taxon>Actinopolysporaceae</taxon>
        <taxon>Actinopolyspora</taxon>
        <taxon>Actinopolyspora alba group</taxon>
    </lineage>
</organism>
<keyword evidence="1" id="KW-0472">Membrane</keyword>
<keyword evidence="1" id="KW-1133">Transmembrane helix</keyword>
<name>A0A1I7A9X1_9ACTN</name>
<dbReference type="InterPro" id="IPR012867">
    <property type="entry name" value="DUF1648"/>
</dbReference>
<dbReference type="Pfam" id="PF07853">
    <property type="entry name" value="DUF1648"/>
    <property type="match status" value="1"/>
</dbReference>
<feature type="transmembrane region" description="Helical" evidence="1">
    <location>
        <begin position="59"/>
        <end position="81"/>
    </location>
</feature>
<sequence>MSTESRPRFPWPWLVPSLVLLVGMSAWGAAVYPELPETVPQHIGPGGVDAWARKSVGSAFVPVFLYIATTVLFAGAAFAVARTDPENELPSAARTGAVKRPATGASAVRQARAVLVLNAALGTALLPLCAVQWRTTRTAEVGWWPLPVFLVLFVAGLVPLFVAARRDRVEKRRTTR</sequence>
<feature type="transmembrane region" description="Helical" evidence="1">
    <location>
        <begin position="113"/>
        <end position="133"/>
    </location>
</feature>
<feature type="transmembrane region" description="Helical" evidence="1">
    <location>
        <begin position="145"/>
        <end position="164"/>
    </location>
</feature>
<dbReference type="Proteomes" id="UP000199165">
    <property type="component" value="Unassembled WGS sequence"/>
</dbReference>
<dbReference type="RefSeq" id="WP_092978135.1">
    <property type="nucleotide sequence ID" value="NZ_FPAT01000006.1"/>
</dbReference>
<evidence type="ECO:0000256" key="1">
    <source>
        <dbReference type="SAM" id="Phobius"/>
    </source>
</evidence>
<keyword evidence="1" id="KW-0812">Transmembrane</keyword>
<evidence type="ECO:0000313" key="4">
    <source>
        <dbReference type="Proteomes" id="UP000199165"/>
    </source>
</evidence>
<dbReference type="AlphaFoldDB" id="A0A1I7A9X1"/>
<keyword evidence="4" id="KW-1185">Reference proteome</keyword>
<evidence type="ECO:0000313" key="3">
    <source>
        <dbReference type="EMBL" id="SFT71731.1"/>
    </source>
</evidence>
<dbReference type="EMBL" id="FPAT01000006">
    <property type="protein sequence ID" value="SFT71731.1"/>
    <property type="molecule type" value="Genomic_DNA"/>
</dbReference>
<feature type="domain" description="DUF1648" evidence="2">
    <location>
        <begin position="20"/>
        <end position="64"/>
    </location>
</feature>
<evidence type="ECO:0000259" key="2">
    <source>
        <dbReference type="Pfam" id="PF07853"/>
    </source>
</evidence>
<dbReference type="STRING" id="995060.SAMN04487904_106178"/>
<reference evidence="4" key="1">
    <citation type="submission" date="2016-10" db="EMBL/GenBank/DDBJ databases">
        <authorList>
            <person name="Varghese N."/>
            <person name="Submissions S."/>
        </authorList>
    </citation>
    <scope>NUCLEOTIDE SEQUENCE [LARGE SCALE GENOMIC DNA]</scope>
    <source>
        <strain evidence="4">DSM 45501</strain>
    </source>
</reference>
<gene>
    <name evidence="3" type="ORF">SAMN04487904_106178</name>
</gene>
<protein>
    <recommendedName>
        <fullName evidence="2">DUF1648 domain-containing protein</fullName>
    </recommendedName>
</protein>